<feature type="chain" id="PRO_5002184639" description="DUF2057 domain-containing protein" evidence="3">
    <location>
        <begin position="23"/>
        <end position="226"/>
    </location>
</feature>
<dbReference type="OrthoDB" id="6214057at2"/>
<dbReference type="AlphaFoldDB" id="A0A0C5WT65"/>
<evidence type="ECO:0008006" key="6">
    <source>
        <dbReference type="Google" id="ProtNLM"/>
    </source>
</evidence>
<evidence type="ECO:0000256" key="2">
    <source>
        <dbReference type="ARBA" id="ARBA00022729"/>
    </source>
</evidence>
<dbReference type="PANTHER" id="PTHR38108:SF1">
    <property type="entry name" value="UPF0319 PROTEIN YCCT"/>
    <property type="match status" value="1"/>
</dbReference>
<reference evidence="4 5" key="1">
    <citation type="submission" date="2013-05" db="EMBL/GenBank/DDBJ databases">
        <title>Complete genome sequence of the lipase-producing bacterium Photobacterium gaetbulicola Gung47.</title>
        <authorList>
            <person name="Kim Y.-O."/>
        </authorList>
    </citation>
    <scope>NUCLEOTIDE SEQUENCE [LARGE SCALE GENOMIC DNA]</scope>
    <source>
        <strain evidence="4 5">Gung47</strain>
    </source>
</reference>
<organism evidence="4 5">
    <name type="scientific">Photobacterium gaetbulicola Gung47</name>
    <dbReference type="NCBI Taxonomy" id="658445"/>
    <lineage>
        <taxon>Bacteria</taxon>
        <taxon>Pseudomonadati</taxon>
        <taxon>Pseudomonadota</taxon>
        <taxon>Gammaproteobacteria</taxon>
        <taxon>Vibrionales</taxon>
        <taxon>Vibrionaceae</taxon>
        <taxon>Photobacterium</taxon>
    </lineage>
</organism>
<evidence type="ECO:0000256" key="3">
    <source>
        <dbReference type="SAM" id="SignalP"/>
    </source>
</evidence>
<accession>A0A0C5WT65</accession>
<protein>
    <recommendedName>
        <fullName evidence="6">DUF2057 domain-containing protein</fullName>
    </recommendedName>
</protein>
<dbReference type="InterPro" id="IPR018635">
    <property type="entry name" value="UPF0319"/>
</dbReference>
<evidence type="ECO:0000256" key="1">
    <source>
        <dbReference type="ARBA" id="ARBA00008490"/>
    </source>
</evidence>
<dbReference type="KEGG" id="pgb:H744_2c2946"/>
<proteinExistence type="inferred from homology"/>
<dbReference type="EMBL" id="CP005974">
    <property type="protein sequence ID" value="AJR09597.1"/>
    <property type="molecule type" value="Genomic_DNA"/>
</dbReference>
<gene>
    <name evidence="4" type="ORF">H744_2c2946</name>
</gene>
<dbReference type="Pfam" id="PF09829">
    <property type="entry name" value="DUF2057"/>
    <property type="match status" value="1"/>
</dbReference>
<dbReference type="Proteomes" id="UP000032303">
    <property type="component" value="Chromosome 2"/>
</dbReference>
<dbReference type="PATRIC" id="fig|658445.3.peg.4995"/>
<sequence length="226" mass="24902">MKVKLKTWLGMAALLMATNSQAAVNVSFDRDVELLAINGKPLGAFSKAPSKIELDDGPNQLITRVSKLVSYNGEFKKFLTQPVVLTFNVSDSDLNVSASRSIIREDQIKGFDKEPSFRIEKAGNYFSEFHQAVLPRGAGIVRDYERELDDYNLEQGFVAAAKVQQPTLKYGETTMAVTATTAVATPSARKPSTALSTDQALILLQADFLRLPAEKRAAFIDWVVQQ</sequence>
<dbReference type="PANTHER" id="PTHR38108">
    <property type="entry name" value="UPF0319 PROTEIN YCCT"/>
    <property type="match status" value="1"/>
</dbReference>
<dbReference type="HOGENOM" id="CLU_073782_0_0_6"/>
<keyword evidence="5" id="KW-1185">Reference proteome</keyword>
<feature type="signal peptide" evidence="3">
    <location>
        <begin position="1"/>
        <end position="22"/>
    </location>
</feature>
<evidence type="ECO:0000313" key="5">
    <source>
        <dbReference type="Proteomes" id="UP000032303"/>
    </source>
</evidence>
<comment type="similarity">
    <text evidence="1">Belongs to the UPF0319 family.</text>
</comment>
<evidence type="ECO:0000313" key="4">
    <source>
        <dbReference type="EMBL" id="AJR09597.1"/>
    </source>
</evidence>
<keyword evidence="2 3" id="KW-0732">Signal</keyword>
<name>A0A0C5WT65_9GAMM</name>